<evidence type="ECO:0000256" key="3">
    <source>
        <dbReference type="ARBA" id="ARBA00022692"/>
    </source>
</evidence>
<dbReference type="InterPro" id="IPR020846">
    <property type="entry name" value="MFS_dom"/>
</dbReference>
<dbReference type="FunFam" id="1.20.1720.10:FF:000009">
    <property type="entry name" value="MFS multidrug transporter"/>
    <property type="match status" value="1"/>
</dbReference>
<gene>
    <name evidence="9" type="ORF">QBC33DRAFT_584203</name>
</gene>
<feature type="domain" description="Major facilitator superfamily (MFS) profile" evidence="8">
    <location>
        <begin position="57"/>
        <end position="503"/>
    </location>
</feature>
<feature type="transmembrane region" description="Helical" evidence="7">
    <location>
        <begin position="476"/>
        <end position="498"/>
    </location>
</feature>
<dbReference type="Gene3D" id="1.20.1250.20">
    <property type="entry name" value="MFS general substrate transporter like domains"/>
    <property type="match status" value="1"/>
</dbReference>
<evidence type="ECO:0000256" key="7">
    <source>
        <dbReference type="SAM" id="Phobius"/>
    </source>
</evidence>
<dbReference type="Pfam" id="PF07690">
    <property type="entry name" value="MFS_1"/>
    <property type="match status" value="1"/>
</dbReference>
<organism evidence="9 10">
    <name type="scientific">Phialemonium atrogriseum</name>
    <dbReference type="NCBI Taxonomy" id="1093897"/>
    <lineage>
        <taxon>Eukaryota</taxon>
        <taxon>Fungi</taxon>
        <taxon>Dikarya</taxon>
        <taxon>Ascomycota</taxon>
        <taxon>Pezizomycotina</taxon>
        <taxon>Sordariomycetes</taxon>
        <taxon>Sordariomycetidae</taxon>
        <taxon>Cephalothecales</taxon>
        <taxon>Cephalothecaceae</taxon>
        <taxon>Phialemonium</taxon>
    </lineage>
</organism>
<feature type="transmembrane region" description="Helical" evidence="7">
    <location>
        <begin position="413"/>
        <end position="439"/>
    </location>
</feature>
<evidence type="ECO:0000256" key="4">
    <source>
        <dbReference type="ARBA" id="ARBA00022989"/>
    </source>
</evidence>
<protein>
    <submittedName>
        <fullName evidence="9">Major facilitator superfamily domain-containing protein</fullName>
    </submittedName>
</protein>
<dbReference type="InterPro" id="IPR036259">
    <property type="entry name" value="MFS_trans_sf"/>
</dbReference>
<feature type="transmembrane region" description="Helical" evidence="7">
    <location>
        <begin position="56"/>
        <end position="76"/>
    </location>
</feature>
<keyword evidence="10" id="KW-1185">Reference proteome</keyword>
<dbReference type="PANTHER" id="PTHR23502">
    <property type="entry name" value="MAJOR FACILITATOR SUPERFAMILY"/>
    <property type="match status" value="1"/>
</dbReference>
<proteinExistence type="predicted"/>
<dbReference type="PANTHER" id="PTHR23502:SF51">
    <property type="entry name" value="QUINIDINE RESISTANCE PROTEIN 1-RELATED"/>
    <property type="match status" value="1"/>
</dbReference>
<keyword evidence="5 7" id="KW-0472">Membrane</keyword>
<evidence type="ECO:0000256" key="5">
    <source>
        <dbReference type="ARBA" id="ARBA00023136"/>
    </source>
</evidence>
<evidence type="ECO:0000256" key="6">
    <source>
        <dbReference type="SAM" id="MobiDB-lite"/>
    </source>
</evidence>
<feature type="transmembrane region" description="Helical" evidence="7">
    <location>
        <begin position="451"/>
        <end position="470"/>
    </location>
</feature>
<reference evidence="9" key="1">
    <citation type="submission" date="2023-06" db="EMBL/GenBank/DDBJ databases">
        <title>Genome-scale phylogeny and comparative genomics of the fungal order Sordariales.</title>
        <authorList>
            <consortium name="Lawrence Berkeley National Laboratory"/>
            <person name="Hensen N."/>
            <person name="Bonometti L."/>
            <person name="Westerberg I."/>
            <person name="Brannstrom I.O."/>
            <person name="Guillou S."/>
            <person name="Cros-Aarteil S."/>
            <person name="Calhoun S."/>
            <person name="Haridas S."/>
            <person name="Kuo A."/>
            <person name="Mondo S."/>
            <person name="Pangilinan J."/>
            <person name="Riley R."/>
            <person name="Labutti K."/>
            <person name="Andreopoulos B."/>
            <person name="Lipzen A."/>
            <person name="Chen C."/>
            <person name="Yanf M."/>
            <person name="Daum C."/>
            <person name="Ng V."/>
            <person name="Clum A."/>
            <person name="Steindorff A."/>
            <person name="Ohm R."/>
            <person name="Martin F."/>
            <person name="Silar P."/>
            <person name="Natvig D."/>
            <person name="Lalanne C."/>
            <person name="Gautier V."/>
            <person name="Ament-Velasquez S.L."/>
            <person name="Kruys A."/>
            <person name="Hutchinson M.I."/>
            <person name="Powell A.J."/>
            <person name="Barry K."/>
            <person name="Miller A.N."/>
            <person name="Grigoriev I.V."/>
            <person name="Debuchy R."/>
            <person name="Gladieux P."/>
            <person name="Thoren M.H."/>
            <person name="Johannesson H."/>
        </authorList>
    </citation>
    <scope>NUCLEOTIDE SEQUENCE</scope>
    <source>
        <strain evidence="9">8032-3</strain>
    </source>
</reference>
<keyword evidence="3 7" id="KW-0812">Transmembrane</keyword>
<sequence length="530" mass="56489">METTDNDVEASKPPTSAATDTAAEPPGRGGIGGNLAGPDDPKPPPYSVFTGRQKQWILFAAAFAAAFSTVSSYVYFPALVPMARDLGVSVALVNLTVTSYLVVAGVAPAFMGDVADQSGRRPAYVVMFVLMVASNVGLALQKSYPALFVLRMVQSAGSSGTYGAAYGVISDITTSRDRGSSVGILLAFSSQAPSFGPVLGGALAHTLGWRWIFWLLAILTGTHFLALLLFLPETQRKIVGNGSIPARGIYRSLFPIFMSPSQLQPQSGDAALTTRKRHHIPNPFSCIPMLFDRGNISVILIGSITYAVKMTLQASLGEQCIEIYGLNYLQGGLIYLPSGIGGSLASYGTGKYLDWQYKRVAARLDQNPSLRQANDITDFPIEKARLSGIYVLAFSSAVGIAGYGLGLMTRTHISVALVMQFVTGFATSSIFTMCGTLLSDLNPTRSATVQASYNLVRCLGAGATIGILKPFINRAGVGWCFGFYALLLLFIFPLAWILQRSGPSWRRTAVAEALGNVVERGDGSESPIEK</sequence>
<feature type="region of interest" description="Disordered" evidence="6">
    <location>
        <begin position="1"/>
        <end position="45"/>
    </location>
</feature>
<comment type="caution">
    <text evidence="9">The sequence shown here is derived from an EMBL/GenBank/DDBJ whole genome shotgun (WGS) entry which is preliminary data.</text>
</comment>
<feature type="transmembrane region" description="Helical" evidence="7">
    <location>
        <begin position="88"/>
        <end position="111"/>
    </location>
</feature>
<evidence type="ECO:0000259" key="8">
    <source>
        <dbReference type="PROSITE" id="PS50850"/>
    </source>
</evidence>
<evidence type="ECO:0000313" key="10">
    <source>
        <dbReference type="Proteomes" id="UP001244011"/>
    </source>
</evidence>
<dbReference type="RefSeq" id="XP_060289049.1">
    <property type="nucleotide sequence ID" value="XM_060431400.1"/>
</dbReference>
<dbReference type="AlphaFoldDB" id="A0AAJ0CEI3"/>
<dbReference type="GO" id="GO:0022857">
    <property type="term" value="F:transmembrane transporter activity"/>
    <property type="evidence" value="ECO:0007669"/>
    <property type="project" value="InterPro"/>
</dbReference>
<evidence type="ECO:0000313" key="9">
    <source>
        <dbReference type="EMBL" id="KAK1772836.1"/>
    </source>
</evidence>
<comment type="subcellular location">
    <subcellularLocation>
        <location evidence="1">Membrane</location>
        <topology evidence="1">Multi-pass membrane protein</topology>
    </subcellularLocation>
</comment>
<dbReference type="GO" id="GO:0005886">
    <property type="term" value="C:plasma membrane"/>
    <property type="evidence" value="ECO:0007669"/>
    <property type="project" value="TreeGrafter"/>
</dbReference>
<dbReference type="GeneID" id="85314587"/>
<feature type="transmembrane region" description="Helical" evidence="7">
    <location>
        <begin position="123"/>
        <end position="140"/>
    </location>
</feature>
<dbReference type="InterPro" id="IPR011701">
    <property type="entry name" value="MFS"/>
</dbReference>
<feature type="transmembrane region" description="Helical" evidence="7">
    <location>
        <begin position="211"/>
        <end position="231"/>
    </location>
</feature>
<dbReference type="PROSITE" id="PS50850">
    <property type="entry name" value="MFS"/>
    <property type="match status" value="1"/>
</dbReference>
<dbReference type="SUPFAM" id="SSF103473">
    <property type="entry name" value="MFS general substrate transporter"/>
    <property type="match status" value="1"/>
</dbReference>
<dbReference type="Proteomes" id="UP001244011">
    <property type="component" value="Unassembled WGS sequence"/>
</dbReference>
<feature type="transmembrane region" description="Helical" evidence="7">
    <location>
        <begin position="389"/>
        <end position="407"/>
    </location>
</feature>
<evidence type="ECO:0000256" key="2">
    <source>
        <dbReference type="ARBA" id="ARBA00022448"/>
    </source>
</evidence>
<keyword evidence="2" id="KW-0813">Transport</keyword>
<keyword evidence="4 7" id="KW-1133">Transmembrane helix</keyword>
<feature type="transmembrane region" description="Helical" evidence="7">
    <location>
        <begin position="146"/>
        <end position="169"/>
    </location>
</feature>
<evidence type="ECO:0000256" key="1">
    <source>
        <dbReference type="ARBA" id="ARBA00004141"/>
    </source>
</evidence>
<name>A0AAJ0CEI3_9PEZI</name>
<accession>A0AAJ0CEI3</accession>
<dbReference type="EMBL" id="MU838997">
    <property type="protein sequence ID" value="KAK1772836.1"/>
    <property type="molecule type" value="Genomic_DNA"/>
</dbReference>